<dbReference type="Proteomes" id="UP000249910">
    <property type="component" value="Chromosome"/>
</dbReference>
<proteinExistence type="predicted"/>
<gene>
    <name evidence="2" type="ORF">CDV26_10825</name>
</gene>
<sequence length="60" mass="6532">MQLKKNTSLIVFLFFIFANFLFAEEIGGSTTKQLSSQASLGDEQRGSSTTSLPDKIIAGF</sequence>
<reference evidence="2 3" key="1">
    <citation type="submission" date="2017-06" db="EMBL/GenBank/DDBJ databases">
        <title>Complete genome of Francisella halioticida.</title>
        <authorList>
            <person name="Sjodin A."/>
        </authorList>
    </citation>
    <scope>NUCLEOTIDE SEQUENCE [LARGE SCALE GENOMIC DNA]</scope>
    <source>
        <strain evidence="2 3">DSM 23729</strain>
    </source>
</reference>
<name>A0ABM6M1H1_9GAMM</name>
<keyword evidence="3" id="KW-1185">Reference proteome</keyword>
<evidence type="ECO:0000313" key="3">
    <source>
        <dbReference type="Proteomes" id="UP000249910"/>
    </source>
</evidence>
<dbReference type="EMBL" id="CP022132">
    <property type="protein sequence ID" value="ASG68808.1"/>
    <property type="molecule type" value="Genomic_DNA"/>
</dbReference>
<protein>
    <submittedName>
        <fullName evidence="2">Uncharacterized protein</fullName>
    </submittedName>
</protein>
<evidence type="ECO:0000256" key="1">
    <source>
        <dbReference type="SAM" id="MobiDB-lite"/>
    </source>
</evidence>
<accession>A0ABM6M1H1</accession>
<evidence type="ECO:0000313" key="2">
    <source>
        <dbReference type="EMBL" id="ASG68808.1"/>
    </source>
</evidence>
<organism evidence="2 3">
    <name type="scientific">Francisella halioticida</name>
    <dbReference type="NCBI Taxonomy" id="549298"/>
    <lineage>
        <taxon>Bacteria</taxon>
        <taxon>Pseudomonadati</taxon>
        <taxon>Pseudomonadota</taxon>
        <taxon>Gammaproteobacteria</taxon>
        <taxon>Thiotrichales</taxon>
        <taxon>Francisellaceae</taxon>
        <taxon>Francisella</taxon>
    </lineage>
</organism>
<dbReference type="RefSeq" id="WP_088773271.1">
    <property type="nucleotide sequence ID" value="NZ_AP023082.1"/>
</dbReference>
<feature type="region of interest" description="Disordered" evidence="1">
    <location>
        <begin position="31"/>
        <end position="60"/>
    </location>
</feature>